<evidence type="ECO:0000313" key="2">
    <source>
        <dbReference type="EMBL" id="KAF7299800.1"/>
    </source>
</evidence>
<name>A0A8H6SL23_MYCCL</name>
<dbReference type="AlphaFoldDB" id="A0A8H6SL23"/>
<evidence type="ECO:0000313" key="3">
    <source>
        <dbReference type="Proteomes" id="UP000613580"/>
    </source>
</evidence>
<feature type="region of interest" description="Disordered" evidence="1">
    <location>
        <begin position="311"/>
        <end position="330"/>
    </location>
</feature>
<comment type="caution">
    <text evidence="2">The sequence shown here is derived from an EMBL/GenBank/DDBJ whole genome shotgun (WGS) entry which is preliminary data.</text>
</comment>
<evidence type="ECO:0000256" key="1">
    <source>
        <dbReference type="SAM" id="MobiDB-lite"/>
    </source>
</evidence>
<feature type="compositionally biased region" description="Low complexity" evidence="1">
    <location>
        <begin position="317"/>
        <end position="330"/>
    </location>
</feature>
<sequence>MSTTLPPELECEIFEAAAQLNPEDNPTLLRVAKRVYSWIRPFLFRIIRGANGKLWSALLLAMETEPDFLRKSVRFVCIEHGTNQFASAKQIKRLLQICTEVVDVALTSTVPMDGYLDLLAQMPRLRRLTCSLRELFGDESAPIDPRHEGLSRITHLEILDETLINDDGFWLELEGVAGLPSLTHLAITPSPEARNWQNDELEVAWSRIQRILDATPQTRLRVLALVWDKHEARLHFDAVNSATLRDPRLVAGSFEDLSLKKHVYDAWCEWEESAMGLVSDYWEKAELFLERRRKGEVPASRIWMEDWLYDENESSSDSETSSSEGTSDWE</sequence>
<organism evidence="2 3">
    <name type="scientific">Mycena chlorophos</name>
    <name type="common">Agaric fungus</name>
    <name type="synonym">Agaricus chlorophos</name>
    <dbReference type="NCBI Taxonomy" id="658473"/>
    <lineage>
        <taxon>Eukaryota</taxon>
        <taxon>Fungi</taxon>
        <taxon>Dikarya</taxon>
        <taxon>Basidiomycota</taxon>
        <taxon>Agaricomycotina</taxon>
        <taxon>Agaricomycetes</taxon>
        <taxon>Agaricomycetidae</taxon>
        <taxon>Agaricales</taxon>
        <taxon>Marasmiineae</taxon>
        <taxon>Mycenaceae</taxon>
        <taxon>Mycena</taxon>
    </lineage>
</organism>
<protein>
    <submittedName>
        <fullName evidence="2">Uncharacterized protein</fullName>
    </submittedName>
</protein>
<accession>A0A8H6SL23</accession>
<proteinExistence type="predicted"/>
<gene>
    <name evidence="2" type="ORF">HMN09_00986100</name>
</gene>
<dbReference type="Proteomes" id="UP000613580">
    <property type="component" value="Unassembled WGS sequence"/>
</dbReference>
<dbReference type="OrthoDB" id="2900663at2759"/>
<dbReference type="EMBL" id="JACAZE010000014">
    <property type="protein sequence ID" value="KAF7299800.1"/>
    <property type="molecule type" value="Genomic_DNA"/>
</dbReference>
<reference evidence="2" key="1">
    <citation type="submission" date="2020-05" db="EMBL/GenBank/DDBJ databases">
        <title>Mycena genomes resolve the evolution of fungal bioluminescence.</title>
        <authorList>
            <person name="Tsai I.J."/>
        </authorList>
    </citation>
    <scope>NUCLEOTIDE SEQUENCE</scope>
    <source>
        <strain evidence="2">110903Hualien_Pintung</strain>
    </source>
</reference>
<keyword evidence="3" id="KW-1185">Reference proteome</keyword>